<dbReference type="AlphaFoldDB" id="A0A2W2CK28"/>
<dbReference type="Proteomes" id="UP000248749">
    <property type="component" value="Unassembled WGS sequence"/>
</dbReference>
<organism evidence="1 2">
    <name type="scientific">Micromonospora deserti</name>
    <dbReference type="NCBI Taxonomy" id="2070366"/>
    <lineage>
        <taxon>Bacteria</taxon>
        <taxon>Bacillati</taxon>
        <taxon>Actinomycetota</taxon>
        <taxon>Actinomycetes</taxon>
        <taxon>Micromonosporales</taxon>
        <taxon>Micromonosporaceae</taxon>
        <taxon>Micromonospora</taxon>
    </lineage>
</organism>
<keyword evidence="2" id="KW-1185">Reference proteome</keyword>
<proteinExistence type="predicted"/>
<evidence type="ECO:0000313" key="1">
    <source>
        <dbReference type="EMBL" id="PZF92048.1"/>
    </source>
</evidence>
<reference evidence="1 2" key="1">
    <citation type="submission" date="2018-01" db="EMBL/GenBank/DDBJ databases">
        <title>Draft genome sequence of Salinispora sp. 13K206.</title>
        <authorList>
            <person name="Sahin N."/>
            <person name="Saygin H."/>
            <person name="Ay H."/>
        </authorList>
    </citation>
    <scope>NUCLEOTIDE SEQUENCE [LARGE SCALE GENOMIC DNA]</scope>
    <source>
        <strain evidence="1 2">13K206</strain>
    </source>
</reference>
<name>A0A2W2CK28_9ACTN</name>
<comment type="caution">
    <text evidence="1">The sequence shown here is derived from an EMBL/GenBank/DDBJ whole genome shotgun (WGS) entry which is preliminary data.</text>
</comment>
<gene>
    <name evidence="1" type="ORF">C1I99_22330</name>
</gene>
<feature type="non-terminal residue" evidence="1">
    <location>
        <position position="1"/>
    </location>
</feature>
<accession>A0A2W2CK28</accession>
<protein>
    <submittedName>
        <fullName evidence="1">Abortive infection protein</fullName>
    </submittedName>
</protein>
<dbReference type="EMBL" id="POUB01000187">
    <property type="protein sequence ID" value="PZF92048.1"/>
    <property type="molecule type" value="Genomic_DNA"/>
</dbReference>
<evidence type="ECO:0000313" key="2">
    <source>
        <dbReference type="Proteomes" id="UP000248749"/>
    </source>
</evidence>
<sequence>HPHSPDPRLDLDTASMAIVKTIRDDFADPASTYRVEPKESYHAIADHYAHLGFQAARR</sequence>